<dbReference type="InterPro" id="IPR008928">
    <property type="entry name" value="6-hairpin_glycosidase_sf"/>
</dbReference>
<keyword evidence="3 12" id="KW-0812">Transmembrane</keyword>
<keyword evidence="7 12" id="KW-1133">Transmembrane helix</keyword>
<dbReference type="InterPro" id="IPR038518">
    <property type="entry name" value="Glyco_hydro_63N_sf"/>
</dbReference>
<dbReference type="Proteomes" id="UP001201812">
    <property type="component" value="Unassembled WGS sequence"/>
</dbReference>
<reference evidence="16" key="1">
    <citation type="submission" date="2022-01" db="EMBL/GenBank/DDBJ databases">
        <title>Genome Sequence Resource for Two Populations of Ditylenchus destructor, the Migratory Endoparasitic Phytonematode.</title>
        <authorList>
            <person name="Zhang H."/>
            <person name="Lin R."/>
            <person name="Xie B."/>
        </authorList>
    </citation>
    <scope>NUCLEOTIDE SEQUENCE</scope>
    <source>
        <strain evidence="16">BazhouSP</strain>
    </source>
</reference>
<gene>
    <name evidence="16" type="ORF">DdX_14718</name>
</gene>
<feature type="region of interest" description="Disordered" evidence="13">
    <location>
        <begin position="1"/>
        <end position="26"/>
    </location>
</feature>
<evidence type="ECO:0000256" key="9">
    <source>
        <dbReference type="ARBA" id="ARBA00023180"/>
    </source>
</evidence>
<dbReference type="InterPro" id="IPR004888">
    <property type="entry name" value="Glycoside_hydrolase_63"/>
</dbReference>
<dbReference type="SUPFAM" id="SSF48208">
    <property type="entry name" value="Six-hairpin glycosidases"/>
    <property type="match status" value="1"/>
</dbReference>
<evidence type="ECO:0000256" key="7">
    <source>
        <dbReference type="ARBA" id="ARBA00022989"/>
    </source>
</evidence>
<feature type="compositionally biased region" description="Basic and acidic residues" evidence="13">
    <location>
        <begin position="611"/>
        <end position="621"/>
    </location>
</feature>
<dbReference type="GO" id="GO:0009311">
    <property type="term" value="P:oligosaccharide metabolic process"/>
    <property type="evidence" value="ECO:0007669"/>
    <property type="project" value="UniProtKB-UniRule"/>
</dbReference>
<keyword evidence="6" id="KW-0735">Signal-anchor</keyword>
<evidence type="ECO:0000256" key="8">
    <source>
        <dbReference type="ARBA" id="ARBA00023136"/>
    </source>
</evidence>
<evidence type="ECO:0000256" key="11">
    <source>
        <dbReference type="ARBA" id="ARBA00038888"/>
    </source>
</evidence>
<dbReference type="InterPro" id="IPR012341">
    <property type="entry name" value="6hp_glycosidase-like_sf"/>
</dbReference>
<comment type="similarity">
    <text evidence="2 12">Belongs to the glycosyl hydrolase 63 family.</text>
</comment>
<feature type="domain" description="Glycosyl hydrolase family 63 C-terminal" evidence="14">
    <location>
        <begin position="411"/>
        <end position="886"/>
    </location>
</feature>
<evidence type="ECO:0000313" key="17">
    <source>
        <dbReference type="Proteomes" id="UP001201812"/>
    </source>
</evidence>
<dbReference type="Pfam" id="PF03200">
    <property type="entry name" value="Glyco_hydro_63"/>
    <property type="match status" value="1"/>
</dbReference>
<keyword evidence="10 12" id="KW-0326">Glycosidase</keyword>
<dbReference type="GO" id="GO:0005789">
    <property type="term" value="C:endoplasmic reticulum membrane"/>
    <property type="evidence" value="ECO:0007669"/>
    <property type="project" value="UniProtKB-SubCell"/>
</dbReference>
<keyword evidence="5 12" id="KW-0256">Endoplasmic reticulum</keyword>
<evidence type="ECO:0000256" key="13">
    <source>
        <dbReference type="SAM" id="MobiDB-lite"/>
    </source>
</evidence>
<sequence>MAYDGPACDEELPEDPPIPFSDSSNQALDFNDSSTELINELRKASTKVTPTVIHVDQPADEAVTNAPGATLASTSLSEKKSTSLPFPPKFFAVDRSLFSGDDVKIWNCQRVALVTLGVVGLTIFLFAAIGLFSIGGLQRMSTNEPGNSGAGIISSKSDLPTASVVDFAHQKSWGTYRPHLYFGLKAQHVDSPLFGLIWYKQTTNKDRVQLRHWCIHHDPVIYLWNAHDGRSFGIQKIQDEGLSFSTEWLNTKGDSCVANIAVDQKDGNETNSDENLYGFVFYFAIPPNITESEMRSIYKLDGNNLNVLDFTSPVFGQLSLGLSVKNTESESKPRFTYLFSKQEPSMNMVNVNSIILSALEQSPDGALELKDSGLEAEKPNFAAVHLLLNVSNMSSKIEIKIQSNGEELPSDFSNELQARKATFEQRFEQGFPTKSEEPERKQAALHAVANLLGGIGFWHGYTPIRNDNGSYSDYGPISILSTVPSRPWFPRPFLWDDGFHELLVRRVDPELSTQIVGAWLDTMDQNGWIPREQSLDPEGRARMPPDFVFESNVANPPMLIYLTGKFLDSEQMQEEWFAQRIRKLYPRLKQLYLWLRNTQSGPLEGTMRWRGRNDTTDRDLNPETLPSGFDDYPRASHPTIEEYHLDLRCWMAYSAQVMGKLAKFMEDAAWMPEIEKDSRIFNDVESLDKLHWSEAAQQYSDFGLHSTNMTLVKELQPDGKTIQVRKVLTSPKMGFVDDVNGYSNIFPFLMRLLPANSDKLGTILKGLNDTQTFWSPFGLRSLSAKSRYYDVWNGDGKLPYWRGPIWINMNYFALEALYKYARTSEKYGQLCRELYTELRENIIKNIVKQYQETGFFWEHYNDKTGQGEGTRPFTGWTALYSLILAEQYD</sequence>
<dbReference type="Pfam" id="PF16923">
    <property type="entry name" value="Glyco_hydro_63N"/>
    <property type="match status" value="1"/>
</dbReference>
<feature type="region of interest" description="Disordered" evidence="13">
    <location>
        <begin position="605"/>
        <end position="632"/>
    </location>
</feature>
<dbReference type="GO" id="GO:0004573">
    <property type="term" value="F:Glc3Man9GlcNAc2 oligosaccharide glucosidase activity"/>
    <property type="evidence" value="ECO:0007669"/>
    <property type="project" value="UniProtKB-UniRule"/>
</dbReference>
<dbReference type="InterPro" id="IPR031631">
    <property type="entry name" value="Glyco_hydro_63N"/>
</dbReference>
<keyword evidence="9" id="KW-0325">Glycoprotein</keyword>
<evidence type="ECO:0000256" key="2">
    <source>
        <dbReference type="ARBA" id="ARBA00010833"/>
    </source>
</evidence>
<dbReference type="PANTHER" id="PTHR10412:SF11">
    <property type="entry name" value="MANNOSYL-OLIGOSACCHARIDE GLUCOSIDASE"/>
    <property type="match status" value="1"/>
</dbReference>
<keyword evidence="17" id="KW-1185">Reference proteome</keyword>
<evidence type="ECO:0000256" key="10">
    <source>
        <dbReference type="ARBA" id="ARBA00023295"/>
    </source>
</evidence>
<dbReference type="Gene3D" id="2.70.98.110">
    <property type="entry name" value="Glycosyl hydrolase family 63, N-terminal domain"/>
    <property type="match status" value="1"/>
</dbReference>
<proteinExistence type="inferred from homology"/>
<keyword evidence="8 12" id="KW-0472">Membrane</keyword>
<evidence type="ECO:0000256" key="1">
    <source>
        <dbReference type="ARBA" id="ARBA00004648"/>
    </source>
</evidence>
<dbReference type="EC" id="3.2.1.106" evidence="11 12"/>
<comment type="subcellular location">
    <subcellularLocation>
        <location evidence="1 12">Endoplasmic reticulum membrane</location>
        <topology evidence="1 12">Single-pass type II membrane protein</topology>
    </subcellularLocation>
</comment>
<organism evidence="16 17">
    <name type="scientific">Ditylenchus destructor</name>
    <dbReference type="NCBI Taxonomy" id="166010"/>
    <lineage>
        <taxon>Eukaryota</taxon>
        <taxon>Metazoa</taxon>
        <taxon>Ecdysozoa</taxon>
        <taxon>Nematoda</taxon>
        <taxon>Chromadorea</taxon>
        <taxon>Rhabditida</taxon>
        <taxon>Tylenchina</taxon>
        <taxon>Tylenchomorpha</taxon>
        <taxon>Sphaerularioidea</taxon>
        <taxon>Anguinidae</taxon>
        <taxon>Anguininae</taxon>
        <taxon>Ditylenchus</taxon>
    </lineage>
</organism>
<dbReference type="EMBL" id="JAKKPZ010000077">
    <property type="protein sequence ID" value="KAI1703779.1"/>
    <property type="molecule type" value="Genomic_DNA"/>
</dbReference>
<comment type="catalytic activity">
    <reaction evidence="12">
        <text>N(4)-(alpha-D-Glc-(1-&gt;2)-alpha-D-Glc-(1-&gt;3)-alpha-D-Glc-(1-&gt;3)-alpha-D-Man-(1-&gt;2)-alpha-D-Man-(1-&gt;2)-alpha-D-Man-(1-&gt;3)-[alpha-D-Man-(1-&gt;2)-alpha-D-Man-(1-&gt;3)-[alpha-D-Man-(1-&gt;2)-alpha-D-Man-(1-&gt;6)]-alpha-D-Man-(1-&gt;6)]-beta-D-Man-(1-&gt;4)-beta-D-GlcNAc-(1-&gt;4)-beta-D-GlcNAc)-L-asparaginyl-[protein] + H2O = N(4)-(alpha-D-Glc-(1-&gt;3)-alpha-D-Glc-(1-&gt;3)-alpha-D-Man-(1-&gt;2)-alpha-D-Man-(1-&gt;2)-alpha-D-Man-(1-&gt;3)-[alpha-D-Man-(1-&gt;2)-alpha-D-Man-(1-&gt;3)-[alpha-D-Man-(1-&gt;2)-alpha-D-Man-(1-&gt;6)]-alpha-D-Man-(1-&gt;6)]-beta-D-Man-(1-&gt;4)-beta-D-GlcNAc-(1-&gt;4)-beta-D-GlcNAc)-L-asparaginyl-[protein] + beta-D-glucose</text>
        <dbReference type="Rhea" id="RHEA:55988"/>
        <dbReference type="Rhea" id="RHEA-COMP:12806"/>
        <dbReference type="Rhea" id="RHEA-COMP:14355"/>
        <dbReference type="ChEBI" id="CHEBI:15377"/>
        <dbReference type="ChEBI" id="CHEBI:15903"/>
        <dbReference type="ChEBI" id="CHEBI:59082"/>
        <dbReference type="ChEBI" id="CHEBI:132537"/>
        <dbReference type="EC" id="3.2.1.106"/>
    </reaction>
</comment>
<protein>
    <recommendedName>
        <fullName evidence="11 12">Mannosyl-oligosaccharide glucosidase</fullName>
        <ecNumber evidence="11 12">3.2.1.106</ecNumber>
    </recommendedName>
</protein>
<evidence type="ECO:0000256" key="4">
    <source>
        <dbReference type="ARBA" id="ARBA00022801"/>
    </source>
</evidence>
<dbReference type="InterPro" id="IPR031335">
    <property type="entry name" value="Glyco_hydro_63_C"/>
</dbReference>
<evidence type="ECO:0000256" key="6">
    <source>
        <dbReference type="ARBA" id="ARBA00022968"/>
    </source>
</evidence>
<evidence type="ECO:0000256" key="5">
    <source>
        <dbReference type="ARBA" id="ARBA00022824"/>
    </source>
</evidence>
<feature type="domain" description="Glycosyl hydrolase family 63 N-terminal" evidence="15">
    <location>
        <begin position="173"/>
        <end position="368"/>
    </location>
</feature>
<feature type="transmembrane region" description="Helical" evidence="12">
    <location>
        <begin position="111"/>
        <end position="134"/>
    </location>
</feature>
<evidence type="ECO:0000259" key="15">
    <source>
        <dbReference type="Pfam" id="PF16923"/>
    </source>
</evidence>
<evidence type="ECO:0000259" key="14">
    <source>
        <dbReference type="Pfam" id="PF03200"/>
    </source>
</evidence>
<dbReference type="Gene3D" id="1.50.10.10">
    <property type="match status" value="1"/>
</dbReference>
<comment type="function">
    <text evidence="12">Cleaves the distal alpha 1,2-linked glucose residue from the Glc(3)Man(9)GlcNAc(2) oligosaccharide precursor.</text>
</comment>
<accession>A0AAD4MWM4</accession>
<evidence type="ECO:0000313" key="16">
    <source>
        <dbReference type="EMBL" id="KAI1703779.1"/>
    </source>
</evidence>
<dbReference type="AlphaFoldDB" id="A0AAD4MWM4"/>
<name>A0AAD4MWM4_9BILA</name>
<comment type="caution">
    <text evidence="16">The sequence shown here is derived from an EMBL/GenBank/DDBJ whole genome shotgun (WGS) entry which is preliminary data.</text>
</comment>
<evidence type="ECO:0000256" key="3">
    <source>
        <dbReference type="ARBA" id="ARBA00022692"/>
    </source>
</evidence>
<dbReference type="PANTHER" id="PTHR10412">
    <property type="entry name" value="MANNOSYL-OLIGOSACCHARIDE GLUCOSIDASE"/>
    <property type="match status" value="1"/>
</dbReference>
<evidence type="ECO:0000256" key="12">
    <source>
        <dbReference type="RuleBase" id="RU368089"/>
    </source>
</evidence>
<keyword evidence="4 12" id="KW-0378">Hydrolase</keyword>
<dbReference type="GO" id="GO:0006487">
    <property type="term" value="P:protein N-linked glycosylation"/>
    <property type="evidence" value="ECO:0007669"/>
    <property type="project" value="UniProtKB-UniRule"/>
</dbReference>